<dbReference type="STRING" id="1238182.C882_1999"/>
<gene>
    <name evidence="1" type="ORF">C882_1999</name>
</gene>
<evidence type="ECO:0000313" key="1">
    <source>
        <dbReference type="EMBL" id="EKV27070.1"/>
    </source>
</evidence>
<dbReference type="AlphaFoldDB" id="K9GM32"/>
<reference evidence="1 2" key="1">
    <citation type="journal article" date="2013" name="Genome Announc.">
        <title>Draft Genome Sequence of an Alphaproteobacterium, Caenispirillum salinarum AK4(T), Isolated from a Solar Saltern.</title>
        <authorList>
            <person name="Khatri I."/>
            <person name="Singh A."/>
            <person name="Korpole S."/>
            <person name="Pinnaka A.K."/>
            <person name="Subramanian S."/>
        </authorList>
    </citation>
    <scope>NUCLEOTIDE SEQUENCE [LARGE SCALE GENOMIC DNA]</scope>
    <source>
        <strain evidence="1 2">AK4</strain>
    </source>
</reference>
<evidence type="ECO:0000313" key="2">
    <source>
        <dbReference type="Proteomes" id="UP000009881"/>
    </source>
</evidence>
<proteinExistence type="predicted"/>
<accession>K9GM32</accession>
<comment type="caution">
    <text evidence="1">The sequence shown here is derived from an EMBL/GenBank/DDBJ whole genome shotgun (WGS) entry which is preliminary data.</text>
</comment>
<name>K9GM32_9PROT</name>
<protein>
    <submittedName>
        <fullName evidence="1">Uncharacterized protein</fullName>
    </submittedName>
</protein>
<dbReference type="RefSeq" id="WP_009542395.1">
    <property type="nucleotide sequence ID" value="NZ_ANHY01000021.1"/>
</dbReference>
<sequence>MKTAVTILFPTLAGILIGIALAQAPLAQQNPLKPTAYATSIASAGAVSGDVSGAWLLFNDGSVKLCTGRLGTPPSTPRCSAAVEP</sequence>
<keyword evidence="2" id="KW-1185">Reference proteome</keyword>
<organism evidence="1 2">
    <name type="scientific">Caenispirillum salinarum AK4</name>
    <dbReference type="NCBI Taxonomy" id="1238182"/>
    <lineage>
        <taxon>Bacteria</taxon>
        <taxon>Pseudomonadati</taxon>
        <taxon>Pseudomonadota</taxon>
        <taxon>Alphaproteobacteria</taxon>
        <taxon>Rhodospirillales</taxon>
        <taxon>Novispirillaceae</taxon>
        <taxon>Caenispirillum</taxon>
    </lineage>
</organism>
<dbReference type="OrthoDB" id="9928719at2"/>
<dbReference type="Proteomes" id="UP000009881">
    <property type="component" value="Unassembled WGS sequence"/>
</dbReference>
<dbReference type="EMBL" id="ANHY01000021">
    <property type="protein sequence ID" value="EKV27070.1"/>
    <property type="molecule type" value="Genomic_DNA"/>
</dbReference>